<accession>A0A8X6SU86</accession>
<protein>
    <submittedName>
        <fullName evidence="1">Uncharacterized protein</fullName>
    </submittedName>
</protein>
<gene>
    <name evidence="1" type="primary">NCL1_21062</name>
    <name evidence="1" type="ORF">TNCV_2148221</name>
</gene>
<proteinExistence type="predicted"/>
<evidence type="ECO:0000313" key="1">
    <source>
        <dbReference type="EMBL" id="GFY20129.1"/>
    </source>
</evidence>
<dbReference type="AlphaFoldDB" id="A0A8X6SU86"/>
<sequence>MAGRNMRKLTVSEALDYMRQLSENESENDNDEKIVFSDDEYLPPNEENISSDEDTVSHFVFNVLAEKPLLGRKNNV</sequence>
<dbReference type="Proteomes" id="UP000887159">
    <property type="component" value="Unassembled WGS sequence"/>
</dbReference>
<name>A0A8X6SU86_TRICX</name>
<organism evidence="1 2">
    <name type="scientific">Trichonephila clavipes</name>
    <name type="common">Golden silk orbweaver</name>
    <name type="synonym">Nephila clavipes</name>
    <dbReference type="NCBI Taxonomy" id="2585209"/>
    <lineage>
        <taxon>Eukaryota</taxon>
        <taxon>Metazoa</taxon>
        <taxon>Ecdysozoa</taxon>
        <taxon>Arthropoda</taxon>
        <taxon>Chelicerata</taxon>
        <taxon>Arachnida</taxon>
        <taxon>Araneae</taxon>
        <taxon>Araneomorphae</taxon>
        <taxon>Entelegynae</taxon>
        <taxon>Araneoidea</taxon>
        <taxon>Nephilidae</taxon>
        <taxon>Trichonephila</taxon>
    </lineage>
</organism>
<dbReference type="EMBL" id="BMAU01021354">
    <property type="protein sequence ID" value="GFY20129.1"/>
    <property type="molecule type" value="Genomic_DNA"/>
</dbReference>
<comment type="caution">
    <text evidence="1">The sequence shown here is derived from an EMBL/GenBank/DDBJ whole genome shotgun (WGS) entry which is preliminary data.</text>
</comment>
<keyword evidence="2" id="KW-1185">Reference proteome</keyword>
<evidence type="ECO:0000313" key="2">
    <source>
        <dbReference type="Proteomes" id="UP000887159"/>
    </source>
</evidence>
<reference evidence="1" key="1">
    <citation type="submission" date="2020-08" db="EMBL/GenBank/DDBJ databases">
        <title>Multicomponent nature underlies the extraordinary mechanical properties of spider dragline silk.</title>
        <authorList>
            <person name="Kono N."/>
            <person name="Nakamura H."/>
            <person name="Mori M."/>
            <person name="Yoshida Y."/>
            <person name="Ohtoshi R."/>
            <person name="Malay A.D."/>
            <person name="Moran D.A.P."/>
            <person name="Tomita M."/>
            <person name="Numata K."/>
            <person name="Arakawa K."/>
        </authorList>
    </citation>
    <scope>NUCLEOTIDE SEQUENCE</scope>
</reference>